<sequence>MRTETIGEYEIEYSGIQLPDSEDWAANLAIYGPSSNPMHRNDIFPSQRVVVDAVFHTEQEAEAEARAFAISMIEKGRKKDA</sequence>
<dbReference type="Proteomes" id="UP000072421">
    <property type="component" value="Chromosome"/>
</dbReference>
<evidence type="ECO:0000313" key="1">
    <source>
        <dbReference type="EMBL" id="AMO94826.1"/>
    </source>
</evidence>
<dbReference type="EMBL" id="CP013232">
    <property type="protein sequence ID" value="AMO94826.1"/>
    <property type="molecule type" value="Genomic_DNA"/>
</dbReference>
<evidence type="ECO:0000313" key="2">
    <source>
        <dbReference type="Proteomes" id="UP000072421"/>
    </source>
</evidence>
<dbReference type="OMA" id="HRNDIFP"/>
<dbReference type="PATRIC" id="fig|158899.10.peg.2138"/>
<gene>
    <name evidence="1" type="ORF">CFter6_2137</name>
</gene>
<protein>
    <submittedName>
        <fullName evidence="1">Uncharacterized protein</fullName>
    </submittedName>
</protein>
<proteinExistence type="predicted"/>
<organism evidence="1">
    <name type="scientific">Collimonas fungivorans</name>
    <dbReference type="NCBI Taxonomy" id="158899"/>
    <lineage>
        <taxon>Bacteria</taxon>
        <taxon>Pseudomonadati</taxon>
        <taxon>Pseudomonadota</taxon>
        <taxon>Betaproteobacteria</taxon>
        <taxon>Burkholderiales</taxon>
        <taxon>Oxalobacteraceae</taxon>
        <taxon>Collimonas</taxon>
    </lineage>
</organism>
<accession>A0A127PAJ8</accession>
<dbReference type="RefSeq" id="WP_014005707.1">
    <property type="nucleotide sequence ID" value="NZ_CBIGRP010000002.1"/>
</dbReference>
<dbReference type="AlphaFoldDB" id="A0A127PAJ8"/>
<dbReference type="OrthoDB" id="8781131at2"/>
<reference evidence="1 2" key="1">
    <citation type="submission" date="2015-11" db="EMBL/GenBank/DDBJ databases">
        <title>Exploring the genomic traits of fungus-feeding bacterial genus Collimonas.</title>
        <authorList>
            <person name="Song C."/>
            <person name="Schmidt R."/>
            <person name="de Jager V."/>
            <person name="Krzyzanowska D."/>
            <person name="Jongedijk E."/>
            <person name="Cankar K."/>
            <person name="Beekwilder J."/>
            <person name="van Veen A."/>
            <person name="de Boer W."/>
            <person name="van Veen J.A."/>
            <person name="Garbeva P."/>
        </authorList>
    </citation>
    <scope>NUCLEOTIDE SEQUENCE [LARGE SCALE GENOMIC DNA]</scope>
    <source>
        <strain evidence="1 2">Ter6</strain>
    </source>
</reference>
<name>A0A127PAJ8_9BURK</name>